<dbReference type="Pfam" id="PF12351">
    <property type="entry name" value="Fig1"/>
    <property type="match status" value="1"/>
</dbReference>
<feature type="compositionally biased region" description="Basic and acidic residues" evidence="1">
    <location>
        <begin position="7"/>
        <end position="18"/>
    </location>
</feature>
<dbReference type="GO" id="GO:0016020">
    <property type="term" value="C:membrane"/>
    <property type="evidence" value="ECO:0007669"/>
    <property type="project" value="InterPro"/>
</dbReference>
<dbReference type="GeneID" id="19469717"/>
<dbReference type="OMA" id="LQWMAFG"/>
<dbReference type="EMBL" id="KE145355">
    <property type="protein sequence ID" value="EPE34976.1"/>
    <property type="molecule type" value="Genomic_DNA"/>
</dbReference>
<name>S3DSN0_GLAL2</name>
<gene>
    <name evidence="3" type="ORF">GLAREA_10671</name>
</gene>
<dbReference type="eggNOG" id="ENOG502SZUP">
    <property type="taxonomic scope" value="Eukaryota"/>
</dbReference>
<dbReference type="RefSeq" id="XP_008077963.1">
    <property type="nucleotide sequence ID" value="XM_008079772.1"/>
</dbReference>
<dbReference type="OrthoDB" id="3524679at2759"/>
<dbReference type="GO" id="GO:0043332">
    <property type="term" value="C:mating projection tip"/>
    <property type="evidence" value="ECO:0007669"/>
    <property type="project" value="TreeGrafter"/>
</dbReference>
<keyword evidence="4" id="KW-1185">Reference proteome</keyword>
<keyword evidence="2" id="KW-0812">Transmembrane</keyword>
<dbReference type="KEGG" id="glz:GLAREA_10671"/>
<dbReference type="AlphaFoldDB" id="S3DSN0"/>
<keyword evidence="2" id="KW-1133">Transmembrane helix</keyword>
<feature type="compositionally biased region" description="Basic and acidic residues" evidence="1">
    <location>
        <begin position="37"/>
        <end position="52"/>
    </location>
</feature>
<sequence length="385" mass="42998">MSEYDDEGSHQEDTENDRYQTQNPLNNGDSFGEEEDGSPRHEVIRQPDRSENSEAWGAKDPSNNPHGGNEINRRSQFVSTERGISSNGRMNYPGRGDGPSHGNTRSDGNSEDEKVSKLDWFIDFVKAYIPYVIYGLGVIVIILYGIILAGSSTNTPGMSNLYLVRVHNKQESVVRKIVNITEATYLASDVSVGIGYFGMCTSSPSVDRNCMGTHGKDGTDLSKLFLHYKDLSTVTLYDLTAHIQRNVFTNVVLASYVFFCLAFCGLIYIQILRTRRREYKTHKFNKKVFLAVMWTGVALAISTAAGSQQAADALQWVGDNGQGILEIQTGVTLLGLQWVIFTFSLCFAVGSRWIYNGHAQKWRKETQRKKKDEALKKSQSGSQNN</sequence>
<dbReference type="HOGENOM" id="CLU_717732_0_0_1"/>
<dbReference type="Proteomes" id="UP000016922">
    <property type="component" value="Unassembled WGS sequence"/>
</dbReference>
<evidence type="ECO:0000256" key="1">
    <source>
        <dbReference type="SAM" id="MobiDB-lite"/>
    </source>
</evidence>
<dbReference type="InterPro" id="IPR033481">
    <property type="entry name" value="Dni1/Fig1"/>
</dbReference>
<feature type="transmembrane region" description="Helical" evidence="2">
    <location>
        <begin position="289"/>
        <end position="311"/>
    </location>
</feature>
<dbReference type="STRING" id="1116229.S3DSN0"/>
<evidence type="ECO:0000313" key="3">
    <source>
        <dbReference type="EMBL" id="EPE34976.1"/>
    </source>
</evidence>
<feature type="transmembrane region" description="Helical" evidence="2">
    <location>
        <begin position="331"/>
        <end position="355"/>
    </location>
</feature>
<evidence type="ECO:0000313" key="4">
    <source>
        <dbReference type="Proteomes" id="UP000016922"/>
    </source>
</evidence>
<feature type="compositionally biased region" description="Basic and acidic residues" evidence="1">
    <location>
        <begin position="365"/>
        <end position="376"/>
    </location>
</feature>
<accession>S3DSN0</accession>
<reference evidence="3 4" key="1">
    <citation type="journal article" date="2013" name="BMC Genomics">
        <title>Genomics-driven discovery of the pneumocandin biosynthetic gene cluster in the fungus Glarea lozoyensis.</title>
        <authorList>
            <person name="Chen L."/>
            <person name="Yue Q."/>
            <person name="Zhang X."/>
            <person name="Xiang M."/>
            <person name="Wang C."/>
            <person name="Li S."/>
            <person name="Che Y."/>
            <person name="Ortiz-Lopez F.J."/>
            <person name="Bills G.F."/>
            <person name="Liu X."/>
            <person name="An Z."/>
        </authorList>
    </citation>
    <scope>NUCLEOTIDE SEQUENCE [LARGE SCALE GENOMIC DNA]</scope>
    <source>
        <strain evidence="4">ATCC 20868 / MF5171</strain>
    </source>
</reference>
<evidence type="ECO:0000256" key="2">
    <source>
        <dbReference type="SAM" id="Phobius"/>
    </source>
</evidence>
<dbReference type="PANTHER" id="PTHR28092">
    <property type="entry name" value="FACTOR-INDUCED GENE 1 PROTEIN"/>
    <property type="match status" value="1"/>
</dbReference>
<feature type="transmembrane region" description="Helical" evidence="2">
    <location>
        <begin position="247"/>
        <end position="269"/>
    </location>
</feature>
<dbReference type="PANTHER" id="PTHR28092:SF1">
    <property type="entry name" value="FACTOR-INDUCED GENE 1 PROTEIN"/>
    <property type="match status" value="1"/>
</dbReference>
<feature type="compositionally biased region" description="Polar residues" evidence="1">
    <location>
        <begin position="19"/>
        <end position="29"/>
    </location>
</feature>
<organism evidence="3 4">
    <name type="scientific">Glarea lozoyensis (strain ATCC 20868 / MF5171)</name>
    <dbReference type="NCBI Taxonomy" id="1116229"/>
    <lineage>
        <taxon>Eukaryota</taxon>
        <taxon>Fungi</taxon>
        <taxon>Dikarya</taxon>
        <taxon>Ascomycota</taxon>
        <taxon>Pezizomycotina</taxon>
        <taxon>Leotiomycetes</taxon>
        <taxon>Helotiales</taxon>
        <taxon>Helotiaceae</taxon>
        <taxon>Glarea</taxon>
    </lineage>
</organism>
<keyword evidence="2" id="KW-0472">Membrane</keyword>
<feature type="region of interest" description="Disordered" evidence="1">
    <location>
        <begin position="1"/>
        <end position="112"/>
    </location>
</feature>
<feature type="transmembrane region" description="Helical" evidence="2">
    <location>
        <begin position="131"/>
        <end position="151"/>
    </location>
</feature>
<feature type="region of interest" description="Disordered" evidence="1">
    <location>
        <begin position="365"/>
        <end position="385"/>
    </location>
</feature>
<feature type="compositionally biased region" description="Polar residues" evidence="1">
    <location>
        <begin position="74"/>
        <end position="89"/>
    </location>
</feature>
<protein>
    <submittedName>
        <fullName evidence="3">Uncharacterized protein</fullName>
    </submittedName>
</protein>
<dbReference type="GO" id="GO:0000747">
    <property type="term" value="P:conjugation with cellular fusion"/>
    <property type="evidence" value="ECO:0007669"/>
    <property type="project" value="TreeGrafter"/>
</dbReference>
<proteinExistence type="predicted"/>